<gene>
    <name evidence="1" type="ORF">CO192_12465</name>
    <name evidence="2" type="ORF">EAO82_15470</name>
</gene>
<evidence type="ECO:0000313" key="3">
    <source>
        <dbReference type="Proteomes" id="UP000243750"/>
    </source>
</evidence>
<evidence type="ECO:0000313" key="4">
    <source>
        <dbReference type="Proteomes" id="UP000344571"/>
    </source>
</evidence>
<protein>
    <submittedName>
        <fullName evidence="1">Uncharacterized protein</fullName>
    </submittedName>
</protein>
<dbReference type="AlphaFoldDB" id="A0AA91U284"/>
<dbReference type="Proteomes" id="UP000344571">
    <property type="component" value="Chromosome"/>
</dbReference>
<dbReference type="RefSeq" id="WP_096346915.1">
    <property type="nucleotide sequence ID" value="NZ_CP033116.1"/>
</dbReference>
<reference evidence="2 4" key="2">
    <citation type="submission" date="2018-10" db="EMBL/GenBank/DDBJ databases">
        <title>Complete genome sequence of Pseudomonas pelagia strain Kongs-67.</title>
        <authorList>
            <person name="Sinha R.K."/>
            <person name="Krishnan K."/>
        </authorList>
    </citation>
    <scope>NUCLEOTIDE SEQUENCE [LARGE SCALE GENOMIC DNA]</scope>
    <source>
        <strain evidence="2 4">Kongs-67</strain>
    </source>
</reference>
<dbReference type="EMBL" id="NWMT01000144">
    <property type="protein sequence ID" value="PCC99036.1"/>
    <property type="molecule type" value="Genomic_DNA"/>
</dbReference>
<accession>A0AA91U284</accession>
<dbReference type="Proteomes" id="UP000243750">
    <property type="component" value="Unassembled WGS sequence"/>
</dbReference>
<dbReference type="EMBL" id="CP033116">
    <property type="protein sequence ID" value="QFY57643.1"/>
    <property type="molecule type" value="Genomic_DNA"/>
</dbReference>
<keyword evidence="4" id="KW-1185">Reference proteome</keyword>
<evidence type="ECO:0000313" key="2">
    <source>
        <dbReference type="EMBL" id="QFY57643.1"/>
    </source>
</evidence>
<evidence type="ECO:0000313" key="1">
    <source>
        <dbReference type="EMBL" id="PCC99036.1"/>
    </source>
</evidence>
<name>A0AA91U284_9GAMM</name>
<sequence length="142" mass="16140">MASPKISAQQQRKIEVMLTKWSGKLTWEALVSQLELAMGLKTTRQTLSSYAGIAACYKKRKAQLRGATPAVYTKISLSDITLIERIERLEAEIIVLTRNNAEQLRMIERMLANARSIPNLDLKDLIQSRPEESLKSMPRRAR</sequence>
<organism evidence="1 3">
    <name type="scientific">Halopseudomonas pelagia</name>
    <dbReference type="NCBI Taxonomy" id="553151"/>
    <lineage>
        <taxon>Bacteria</taxon>
        <taxon>Pseudomonadati</taxon>
        <taxon>Pseudomonadota</taxon>
        <taxon>Gammaproteobacteria</taxon>
        <taxon>Pseudomonadales</taxon>
        <taxon>Pseudomonadaceae</taxon>
        <taxon>Halopseudomonas</taxon>
    </lineage>
</organism>
<proteinExistence type="predicted"/>
<reference evidence="1 3" key="1">
    <citation type="submission" date="2017-09" db="EMBL/GenBank/DDBJ databases">
        <title>Bacterial and phytoplankton interrelationship in Kongsfjorden, an Arctic fjord.</title>
        <authorList>
            <person name="Sinha R."/>
            <person name="Krishnan K."/>
        </authorList>
    </citation>
    <scope>NUCLEOTIDE SEQUENCE [LARGE SCALE GENOMIC DNA]</scope>
    <source>
        <strain evidence="1 3">58</strain>
    </source>
</reference>